<keyword evidence="2" id="KW-0436">Ligase</keyword>
<dbReference type="Proteomes" id="UP000240572">
    <property type="component" value="Unassembled WGS sequence"/>
</dbReference>
<dbReference type="GO" id="GO:0009102">
    <property type="term" value="P:biotin biosynthetic process"/>
    <property type="evidence" value="ECO:0007669"/>
    <property type="project" value="UniProtKB-UniRule"/>
</dbReference>
<comment type="pathway">
    <text evidence="2">Cofactor biosynthesis; biotin biosynthesis; biotin from 7,8-diaminononanoate: step 1/2.</text>
</comment>
<dbReference type="NCBIfam" id="TIGR00347">
    <property type="entry name" value="bioD"/>
    <property type="match status" value="1"/>
</dbReference>
<dbReference type="GO" id="GO:0004141">
    <property type="term" value="F:dethiobiotin synthase activity"/>
    <property type="evidence" value="ECO:0007669"/>
    <property type="project" value="UniProtKB-UniRule"/>
</dbReference>
<dbReference type="InterPro" id="IPR004472">
    <property type="entry name" value="DTB_synth_BioD"/>
</dbReference>
<dbReference type="UniPathway" id="UPA00078">
    <property type="reaction ID" value="UER00161"/>
</dbReference>
<comment type="caution">
    <text evidence="3">The sequence shown here is derived from an EMBL/GenBank/DDBJ whole genome shotgun (WGS) entry which is preliminary data.</text>
</comment>
<dbReference type="GO" id="GO:0005829">
    <property type="term" value="C:cytosol"/>
    <property type="evidence" value="ECO:0007669"/>
    <property type="project" value="TreeGrafter"/>
</dbReference>
<feature type="binding site" evidence="2">
    <location>
        <position position="19"/>
    </location>
    <ligand>
        <name>Mg(2+)</name>
        <dbReference type="ChEBI" id="CHEBI:18420"/>
    </ligand>
</feature>
<keyword evidence="2" id="KW-0479">Metal-binding</keyword>
<dbReference type="RefSeq" id="WP_106523705.1">
    <property type="nucleotide sequence ID" value="NZ_PYGD01000006.1"/>
</dbReference>
<feature type="binding site" evidence="2">
    <location>
        <begin position="102"/>
        <end position="105"/>
    </location>
    <ligand>
        <name>ATP</name>
        <dbReference type="ChEBI" id="CHEBI:30616"/>
    </ligand>
</feature>
<keyword evidence="1 2" id="KW-0093">Biotin biosynthesis</keyword>
<dbReference type="GO" id="GO:0000287">
    <property type="term" value="F:magnesium ion binding"/>
    <property type="evidence" value="ECO:0007669"/>
    <property type="project" value="UniProtKB-UniRule"/>
</dbReference>
<dbReference type="EC" id="6.3.3.3" evidence="2"/>
<keyword evidence="4" id="KW-1185">Reference proteome</keyword>
<dbReference type="HAMAP" id="MF_00336">
    <property type="entry name" value="BioD"/>
    <property type="match status" value="1"/>
</dbReference>
<feature type="active site" evidence="2">
    <location>
        <position position="35"/>
    </location>
</feature>
<dbReference type="InterPro" id="IPR027417">
    <property type="entry name" value="P-loop_NTPase"/>
</dbReference>
<dbReference type="SUPFAM" id="SSF52540">
    <property type="entry name" value="P-loop containing nucleoside triphosphate hydrolases"/>
    <property type="match status" value="1"/>
</dbReference>
<proteinExistence type="inferred from homology"/>
<organism evidence="3 4">
    <name type="scientific">Taibaiella chishuiensis</name>
    <dbReference type="NCBI Taxonomy" id="1434707"/>
    <lineage>
        <taxon>Bacteria</taxon>
        <taxon>Pseudomonadati</taxon>
        <taxon>Bacteroidota</taxon>
        <taxon>Chitinophagia</taxon>
        <taxon>Chitinophagales</taxon>
        <taxon>Chitinophagaceae</taxon>
        <taxon>Taibaiella</taxon>
    </lineage>
</organism>
<dbReference type="EMBL" id="PYGD01000006">
    <property type="protein sequence ID" value="PSK91096.1"/>
    <property type="molecule type" value="Genomic_DNA"/>
</dbReference>
<dbReference type="PANTHER" id="PTHR43210">
    <property type="entry name" value="DETHIOBIOTIN SYNTHETASE"/>
    <property type="match status" value="1"/>
</dbReference>
<comment type="subunit">
    <text evidence="2">Homodimer.</text>
</comment>
<comment type="subcellular location">
    <subcellularLocation>
        <location evidence="2">Cytoplasm</location>
    </subcellularLocation>
</comment>
<dbReference type="GO" id="GO:0005524">
    <property type="term" value="F:ATP binding"/>
    <property type="evidence" value="ECO:0007669"/>
    <property type="project" value="UniProtKB-UniRule"/>
</dbReference>
<reference evidence="3 4" key="1">
    <citation type="submission" date="2018-03" db="EMBL/GenBank/DDBJ databases">
        <title>Genomic Encyclopedia of Type Strains, Phase III (KMG-III): the genomes of soil and plant-associated and newly described type strains.</title>
        <authorList>
            <person name="Whitman W."/>
        </authorList>
    </citation>
    <scope>NUCLEOTIDE SEQUENCE [LARGE SCALE GENOMIC DNA]</scope>
    <source>
        <strain evidence="3 4">CGMCC 1.12700</strain>
    </source>
</reference>
<keyword evidence="2" id="KW-0460">Magnesium</keyword>
<dbReference type="Pfam" id="PF13500">
    <property type="entry name" value="AAA_26"/>
    <property type="match status" value="1"/>
</dbReference>
<dbReference type="Gene3D" id="3.40.50.300">
    <property type="entry name" value="P-loop containing nucleotide triphosphate hydrolases"/>
    <property type="match status" value="1"/>
</dbReference>
<keyword evidence="2" id="KW-0547">Nucleotide-binding</keyword>
<dbReference type="AlphaFoldDB" id="A0A2P8D1Q2"/>
<comment type="cofactor">
    <cofactor evidence="2">
        <name>Mg(2+)</name>
        <dbReference type="ChEBI" id="CHEBI:18420"/>
    </cofactor>
</comment>
<evidence type="ECO:0000313" key="3">
    <source>
        <dbReference type="EMBL" id="PSK91096.1"/>
    </source>
</evidence>
<protein>
    <recommendedName>
        <fullName evidence="2">ATP-dependent dethiobiotin synthetase BioD</fullName>
        <ecNumber evidence="2">6.3.3.3</ecNumber>
    </recommendedName>
    <alternativeName>
        <fullName evidence="2">DTB synthetase</fullName>
        <shortName evidence="2">DTBS</shortName>
    </alternativeName>
    <alternativeName>
        <fullName evidence="2">Dethiobiotin synthase</fullName>
    </alternativeName>
</protein>
<dbReference type="OrthoDB" id="9802097at2"/>
<feature type="binding site" evidence="2">
    <location>
        <begin position="15"/>
        <end position="20"/>
    </location>
    <ligand>
        <name>ATP</name>
        <dbReference type="ChEBI" id="CHEBI:30616"/>
    </ligand>
</feature>
<gene>
    <name evidence="2" type="primary">bioD</name>
    <name evidence="3" type="ORF">B0I18_106106</name>
</gene>
<comment type="similarity">
    <text evidence="2">Belongs to the dethiobiotin synthetase family.</text>
</comment>
<keyword evidence="2" id="KW-0067">ATP-binding</keyword>
<evidence type="ECO:0000256" key="1">
    <source>
        <dbReference type="ARBA" id="ARBA00022756"/>
    </source>
</evidence>
<evidence type="ECO:0000256" key="2">
    <source>
        <dbReference type="HAMAP-Rule" id="MF_00336"/>
    </source>
</evidence>
<feature type="binding site" evidence="2">
    <location>
        <position position="102"/>
    </location>
    <ligand>
        <name>Mg(2+)</name>
        <dbReference type="ChEBI" id="CHEBI:18420"/>
    </ligand>
</feature>
<dbReference type="CDD" id="cd03109">
    <property type="entry name" value="DTBS"/>
    <property type="match status" value="1"/>
</dbReference>
<evidence type="ECO:0000313" key="4">
    <source>
        <dbReference type="Proteomes" id="UP000240572"/>
    </source>
</evidence>
<sequence length="222" mass="24367">MSQPRSIAIAGIHTGIGKTIVSALLCEAWQADYWKPVQAGSLEYSDSRQVYDLLSVPANRVHAEAVQLQMAASPHKAAAAEQRPFDFRDFIFPQTDNLLLAETAGGLLSPIDQQHTMADFIAHFDMPMVLVTRNYLGSINHTLLCLEVIRQRGLNLLALVVNGPRDAASEDFIRSRSGDLPFIYSPELDMLSADQAATAVPDLRRQLAAALPAYRIPLNTTI</sequence>
<feature type="binding site" evidence="2">
    <location>
        <begin position="181"/>
        <end position="183"/>
    </location>
    <ligand>
        <name>ATP</name>
        <dbReference type="ChEBI" id="CHEBI:30616"/>
    </ligand>
</feature>
<accession>A0A2P8D1Q2</accession>
<keyword evidence="2" id="KW-0963">Cytoplasm</keyword>
<comment type="caution">
    <text evidence="2">Lacks conserved residue(s) required for the propagation of feature annotation.</text>
</comment>
<comment type="function">
    <text evidence="2">Catalyzes a mechanistically unusual reaction, the ATP-dependent insertion of CO2 between the N7 and N8 nitrogen atoms of 7,8-diaminopelargonic acid (DAPA, also called 7,8-diammoniononanoate) to form a ureido ring.</text>
</comment>
<name>A0A2P8D1Q2_9BACT</name>
<comment type="catalytic activity">
    <reaction evidence="2">
        <text>(7R,8S)-7,8-diammoniononanoate + CO2 + ATP = (4R,5S)-dethiobiotin + ADP + phosphate + 3 H(+)</text>
        <dbReference type="Rhea" id="RHEA:15805"/>
        <dbReference type="ChEBI" id="CHEBI:15378"/>
        <dbReference type="ChEBI" id="CHEBI:16526"/>
        <dbReference type="ChEBI" id="CHEBI:30616"/>
        <dbReference type="ChEBI" id="CHEBI:43474"/>
        <dbReference type="ChEBI" id="CHEBI:149469"/>
        <dbReference type="ChEBI" id="CHEBI:149473"/>
        <dbReference type="ChEBI" id="CHEBI:456216"/>
        <dbReference type="EC" id="6.3.3.3"/>
    </reaction>
</comment>
<dbReference type="PANTHER" id="PTHR43210:SF5">
    <property type="entry name" value="DETHIOBIOTIN SYNTHETASE"/>
    <property type="match status" value="1"/>
</dbReference>